<evidence type="ECO:0000256" key="3">
    <source>
        <dbReference type="SAM" id="MobiDB-lite"/>
    </source>
</evidence>
<protein>
    <recommendedName>
        <fullName evidence="7">DNA-binding protein HU</fullName>
    </recommendedName>
</protein>
<evidence type="ECO:0008006" key="7">
    <source>
        <dbReference type="Google" id="ProtNLM"/>
    </source>
</evidence>
<dbReference type="PANTHER" id="PTHR33175:SF3">
    <property type="entry name" value="DNA-BINDING PROTEIN HU-BETA"/>
    <property type="match status" value="1"/>
</dbReference>
<evidence type="ECO:0000313" key="5">
    <source>
        <dbReference type="EMBL" id="KAL3793557.1"/>
    </source>
</evidence>
<dbReference type="GO" id="GO:0003677">
    <property type="term" value="F:DNA binding"/>
    <property type="evidence" value="ECO:0007669"/>
    <property type="project" value="UniProtKB-KW"/>
</dbReference>
<evidence type="ECO:0000256" key="4">
    <source>
        <dbReference type="SAM" id="SignalP"/>
    </source>
</evidence>
<gene>
    <name evidence="5" type="ORF">ACHAW5_003533</name>
</gene>
<feature type="chain" id="PRO_5044749684" description="DNA-binding protein HU" evidence="4">
    <location>
        <begin position="23"/>
        <end position="180"/>
    </location>
</feature>
<dbReference type="EMBL" id="JALLAZ020000509">
    <property type="protein sequence ID" value="KAL3793557.1"/>
    <property type="molecule type" value="Genomic_DNA"/>
</dbReference>
<organism evidence="5 6">
    <name type="scientific">Stephanodiscus triporus</name>
    <dbReference type="NCBI Taxonomy" id="2934178"/>
    <lineage>
        <taxon>Eukaryota</taxon>
        <taxon>Sar</taxon>
        <taxon>Stramenopiles</taxon>
        <taxon>Ochrophyta</taxon>
        <taxon>Bacillariophyta</taxon>
        <taxon>Coscinodiscophyceae</taxon>
        <taxon>Thalassiosirophycidae</taxon>
        <taxon>Stephanodiscales</taxon>
        <taxon>Stephanodiscaceae</taxon>
        <taxon>Stephanodiscus</taxon>
    </lineage>
</organism>
<feature type="signal peptide" evidence="4">
    <location>
        <begin position="1"/>
        <end position="22"/>
    </location>
</feature>
<dbReference type="CDD" id="cd13831">
    <property type="entry name" value="HU"/>
    <property type="match status" value="1"/>
</dbReference>
<sequence>MIYRALLLCVAGIAALSSHVDSFSNAPARGSRSGLLKGAASSSSRAIPASRTTLNAVKKGSTKKKTSTKKSVKEATAPVAVDDEVVKFKKADFVSAVAEKTGMTKVQSDLALTAVLDVLATEVADGKRISLPGFGTFKLTYRAARKGRNPSTGEEIDIRALNVPSFSASKTFKDMCNPDR</sequence>
<dbReference type="PROSITE" id="PS00045">
    <property type="entry name" value="HISTONE_LIKE"/>
    <property type="match status" value="1"/>
</dbReference>
<comment type="similarity">
    <text evidence="2">Belongs to the bacterial histone-like protein family.</text>
</comment>
<dbReference type="Proteomes" id="UP001530315">
    <property type="component" value="Unassembled WGS sequence"/>
</dbReference>
<evidence type="ECO:0000313" key="6">
    <source>
        <dbReference type="Proteomes" id="UP001530315"/>
    </source>
</evidence>
<comment type="caution">
    <text evidence="5">The sequence shown here is derived from an EMBL/GenBank/DDBJ whole genome shotgun (WGS) entry which is preliminary data.</text>
</comment>
<feature type="region of interest" description="Disordered" evidence="3">
    <location>
        <begin position="46"/>
        <end position="73"/>
    </location>
</feature>
<reference evidence="5 6" key="1">
    <citation type="submission" date="2024-10" db="EMBL/GenBank/DDBJ databases">
        <title>Updated reference genomes for cyclostephanoid diatoms.</title>
        <authorList>
            <person name="Roberts W.R."/>
            <person name="Alverson A.J."/>
        </authorList>
    </citation>
    <scope>NUCLEOTIDE SEQUENCE [LARGE SCALE GENOMIC DNA]</scope>
    <source>
        <strain evidence="5 6">AJA276-08</strain>
    </source>
</reference>
<accession>A0ABD3PZY0</accession>
<keyword evidence="1" id="KW-0238">DNA-binding</keyword>
<evidence type="ECO:0000256" key="2">
    <source>
        <dbReference type="RuleBase" id="RU003939"/>
    </source>
</evidence>
<keyword evidence="4" id="KW-0732">Signal</keyword>
<dbReference type="SUPFAM" id="SSF47729">
    <property type="entry name" value="IHF-like DNA-binding proteins"/>
    <property type="match status" value="1"/>
</dbReference>
<dbReference type="Gene3D" id="4.10.520.10">
    <property type="entry name" value="IHF-like DNA-binding proteins"/>
    <property type="match status" value="1"/>
</dbReference>
<keyword evidence="6" id="KW-1185">Reference proteome</keyword>
<feature type="compositionally biased region" description="Basic residues" evidence="3">
    <location>
        <begin position="60"/>
        <end position="70"/>
    </location>
</feature>
<dbReference type="InterPro" id="IPR010992">
    <property type="entry name" value="IHF-like_DNA-bd_dom_sf"/>
</dbReference>
<name>A0ABD3PZY0_9STRA</name>
<dbReference type="PRINTS" id="PR01727">
    <property type="entry name" value="DNABINDINGHU"/>
</dbReference>
<dbReference type="InterPro" id="IPR020816">
    <property type="entry name" value="Histone-like_DNA-bd_CS"/>
</dbReference>
<dbReference type="Pfam" id="PF00216">
    <property type="entry name" value="Bac_DNA_binding"/>
    <property type="match status" value="1"/>
</dbReference>
<dbReference type="AlphaFoldDB" id="A0ABD3PZY0"/>
<dbReference type="InterPro" id="IPR000119">
    <property type="entry name" value="Hist_DNA-bd"/>
</dbReference>
<dbReference type="SMART" id="SM00411">
    <property type="entry name" value="BHL"/>
    <property type="match status" value="1"/>
</dbReference>
<evidence type="ECO:0000256" key="1">
    <source>
        <dbReference type="ARBA" id="ARBA00023125"/>
    </source>
</evidence>
<dbReference type="PANTHER" id="PTHR33175">
    <property type="entry name" value="DNA-BINDING PROTEIN HU"/>
    <property type="match status" value="1"/>
</dbReference>
<proteinExistence type="inferred from homology"/>